<evidence type="ECO:0000256" key="1">
    <source>
        <dbReference type="ARBA" id="ARBA00006047"/>
    </source>
</evidence>
<dbReference type="InterPro" id="IPR011834">
    <property type="entry name" value="Agluc_phsphrylas"/>
</dbReference>
<dbReference type="Proteomes" id="UP000319783">
    <property type="component" value="Unassembled WGS sequence"/>
</dbReference>
<protein>
    <submittedName>
        <fullName evidence="2">Glycogen phosphorylase</fullName>
    </submittedName>
</protein>
<name>A0A533QA53_9BACT</name>
<dbReference type="NCBIfam" id="TIGR02094">
    <property type="entry name" value="more_P_ylases"/>
    <property type="match status" value="1"/>
</dbReference>
<proteinExistence type="inferred from homology"/>
<organism evidence="2 3">
    <name type="scientific">Candidatus Jettenia ecosi</name>
    <dbReference type="NCBI Taxonomy" id="2494326"/>
    <lineage>
        <taxon>Bacteria</taxon>
        <taxon>Pseudomonadati</taxon>
        <taxon>Planctomycetota</taxon>
        <taxon>Candidatus Brocadiia</taxon>
        <taxon>Candidatus Brocadiales</taxon>
        <taxon>Candidatus Brocadiaceae</taxon>
        <taxon>Candidatus Jettenia</taxon>
    </lineage>
</organism>
<sequence length="565" mass="64331">MNNETKIAYFSMEIGLSNDIPTYSGGLGVLAGDTIKSCADLKIPLVAVTLISKKGYFRQDIDSGGRQIESPIHWDPSKFMIRLSKKVMVFIEGRKVFIQAWSYKVKSITGGEVDVLYLDTDVEENTSEDREITAVLYGGDDSYRLKQEVVLGIGGVRMLRALGYHIKKYHMNEGHASLLTLELLLKNKRDVESVWHEQWVWDFDAVKDLCVFTTHTPIEAGHDRFSYDLVKKILGDIVPLEQLKKLGGEKYLDMTILALNLSEYVNGVAKKHGEVSKNLFPGYEIYAITNGVHSFTWTCQSFKQLYDKYIPGWANEPELFVRAETIPDSELWQTHLSAKKDLIEYVKEATSIELDPHVLTIGFARRFTSYKRADLLFLDMEQLLHICGKGKLQVIYAGKAHPKDGPGKDIIKKINDLVKINNDKIKIIFLKDYNIKMALKLISGVDVWLNTPQRPREASGTSGMKASHNGVINFSILDGWWIEGHIEGITGWSIGPKPTESSLTIVNDKTDAEDLYSKLENIIIPMYYRDQDQWIKVMKNSIGKIAYYFNSHRMMRRYVTEAYLS</sequence>
<comment type="caution">
    <text evidence="2">The sequence shown here is derived from an EMBL/GenBank/DDBJ whole genome shotgun (WGS) entry which is preliminary data.</text>
</comment>
<dbReference type="PANTHER" id="PTHR42655:SF1">
    <property type="entry name" value="GLYCOGEN PHOSPHORYLASE"/>
    <property type="match status" value="1"/>
</dbReference>
<dbReference type="AlphaFoldDB" id="A0A533QA53"/>
<dbReference type="InterPro" id="IPR052182">
    <property type="entry name" value="Glycogen/Maltodextrin_Phosph"/>
</dbReference>
<dbReference type="SUPFAM" id="SSF53756">
    <property type="entry name" value="UDP-Glycosyltransferase/glycogen phosphorylase"/>
    <property type="match status" value="1"/>
</dbReference>
<gene>
    <name evidence="2" type="ORF">JETT_2171</name>
</gene>
<reference evidence="2 3" key="1">
    <citation type="submission" date="2019-04" db="EMBL/GenBank/DDBJ databases">
        <title>Genome of a novel bacterium Candidatus Jettenia ecosi reconstructed from metagenome of an anammox bioreactor.</title>
        <authorList>
            <person name="Mardanov A.V."/>
            <person name="Beletsky A.V."/>
            <person name="Ravin N.V."/>
            <person name="Botchkova E.A."/>
            <person name="Litti Y.V."/>
            <person name="Nozhevnikova A.N."/>
        </authorList>
    </citation>
    <scope>NUCLEOTIDE SEQUENCE [LARGE SCALE GENOMIC DNA]</scope>
    <source>
        <strain evidence="2">J2</strain>
    </source>
</reference>
<evidence type="ECO:0000313" key="2">
    <source>
        <dbReference type="EMBL" id="TLD41567.1"/>
    </source>
</evidence>
<evidence type="ECO:0000313" key="3">
    <source>
        <dbReference type="Proteomes" id="UP000319783"/>
    </source>
</evidence>
<dbReference type="Pfam" id="PF00343">
    <property type="entry name" value="Phosphorylase"/>
    <property type="match status" value="1"/>
</dbReference>
<comment type="similarity">
    <text evidence="1">Belongs to the glycogen phosphorylase family.</text>
</comment>
<dbReference type="GO" id="GO:0030170">
    <property type="term" value="F:pyridoxal phosphate binding"/>
    <property type="evidence" value="ECO:0007669"/>
    <property type="project" value="InterPro"/>
</dbReference>
<dbReference type="Gene3D" id="3.40.50.2000">
    <property type="entry name" value="Glycogen Phosphorylase B"/>
    <property type="match status" value="2"/>
</dbReference>
<dbReference type="InterPro" id="IPR000811">
    <property type="entry name" value="Glyco_trans_35"/>
</dbReference>
<dbReference type="PANTHER" id="PTHR42655">
    <property type="entry name" value="GLYCOGEN PHOSPHORYLASE"/>
    <property type="match status" value="1"/>
</dbReference>
<dbReference type="EMBL" id="SULG01000043">
    <property type="protein sequence ID" value="TLD41567.1"/>
    <property type="molecule type" value="Genomic_DNA"/>
</dbReference>
<dbReference type="GO" id="GO:0005975">
    <property type="term" value="P:carbohydrate metabolic process"/>
    <property type="evidence" value="ECO:0007669"/>
    <property type="project" value="InterPro"/>
</dbReference>
<accession>A0A533QA53</accession>
<dbReference type="GO" id="GO:0008184">
    <property type="term" value="F:glycogen phosphorylase activity"/>
    <property type="evidence" value="ECO:0007669"/>
    <property type="project" value="InterPro"/>
</dbReference>